<evidence type="ECO:0000256" key="7">
    <source>
        <dbReference type="SAM" id="Phobius"/>
    </source>
</evidence>
<dbReference type="InterPro" id="IPR036259">
    <property type="entry name" value="MFS_trans_sf"/>
</dbReference>
<comment type="similarity">
    <text evidence="2">Belongs to the major facilitator superfamily. Folate-biopterin transporter (TC 2.A.71) family.</text>
</comment>
<evidence type="ECO:0000256" key="1">
    <source>
        <dbReference type="ARBA" id="ARBA00004141"/>
    </source>
</evidence>
<protein>
    <recommendedName>
        <fullName evidence="9">BT1 family protein</fullName>
    </recommendedName>
</protein>
<feature type="transmembrane region" description="Helical" evidence="7">
    <location>
        <begin position="389"/>
        <end position="409"/>
    </location>
</feature>
<feature type="transmembrane region" description="Helical" evidence="7">
    <location>
        <begin position="29"/>
        <end position="49"/>
    </location>
</feature>
<feature type="transmembrane region" description="Helical" evidence="7">
    <location>
        <begin position="89"/>
        <end position="110"/>
    </location>
</feature>
<keyword evidence="6 7" id="KW-0472">Membrane</keyword>
<keyword evidence="4 7" id="KW-0812">Transmembrane</keyword>
<evidence type="ECO:0000256" key="2">
    <source>
        <dbReference type="ARBA" id="ARBA00007015"/>
    </source>
</evidence>
<proteinExistence type="inferred from homology"/>
<dbReference type="Pfam" id="PF03092">
    <property type="entry name" value="BT1"/>
    <property type="match status" value="1"/>
</dbReference>
<sequence length="543" mass="60015">MISQKVYKFIDSTLIDLGRQFRWSYLPPLMVYVAAGISGLTGIVGTFFVKDYLNLSAAFLAGLGFWAGIPWALKMPLGHMVDLIWTRKNYMVFFGAGLIALSLFIMYGLIVHTEEMSSYLKVETWFVISVLLSPIGYVVQDVVADAMTVEAVPSIDDQGNRYPPAQIKIMHTTMQTLGRFAIIGGVVLVALANVILFTDVSELEQEAKIALYGRIYIYALIIPIVSVSGVFLAQYLKNQRLKQLKQSGIDDIQIQKLDEEEHQNTKPNWLILGGSLVFVIFTLGVGTLKVPFAQEIVFLGSMLIILFLMSKLIKELPEQSRFIVVGTAIIIFVFRAMPGPGPGLGWFEIDELGFDEQFWSVLSLLASILTLVGIVIFRPFMANNSIARIIVILSIVGSILFLPSVGMYYGFHNWTASLTNGVVDARFIAIINTALESPLGQVSMIPLLAWIAKNAPSHLKATFFAIFASFTNLALSANALGTKYLNEIFTITREVKDKVTNAIVGSADYSELGILLIAVTLLTLIIPIIAVWIIQNSKFKTNE</sequence>
<evidence type="ECO:0000256" key="6">
    <source>
        <dbReference type="ARBA" id="ARBA00023136"/>
    </source>
</evidence>
<evidence type="ECO:0000256" key="5">
    <source>
        <dbReference type="ARBA" id="ARBA00022989"/>
    </source>
</evidence>
<evidence type="ECO:0000256" key="3">
    <source>
        <dbReference type="ARBA" id="ARBA00022448"/>
    </source>
</evidence>
<dbReference type="InterPro" id="IPR039309">
    <property type="entry name" value="BT1"/>
</dbReference>
<name>A0A381VTU2_9ZZZZ</name>
<feature type="transmembrane region" description="Helical" evidence="7">
    <location>
        <begin position="463"/>
        <end position="481"/>
    </location>
</feature>
<dbReference type="GO" id="GO:0016020">
    <property type="term" value="C:membrane"/>
    <property type="evidence" value="ECO:0007669"/>
    <property type="project" value="UniProtKB-SubCell"/>
</dbReference>
<reference evidence="8" key="1">
    <citation type="submission" date="2018-05" db="EMBL/GenBank/DDBJ databases">
        <authorList>
            <person name="Lanie J.A."/>
            <person name="Ng W.-L."/>
            <person name="Kazmierczak K.M."/>
            <person name="Andrzejewski T.M."/>
            <person name="Davidsen T.M."/>
            <person name="Wayne K.J."/>
            <person name="Tettelin H."/>
            <person name="Glass J.I."/>
            <person name="Rusch D."/>
            <person name="Podicherti R."/>
            <person name="Tsui H.-C.T."/>
            <person name="Winkler M.E."/>
        </authorList>
    </citation>
    <scope>NUCLEOTIDE SEQUENCE</scope>
</reference>
<feature type="transmembrane region" description="Helical" evidence="7">
    <location>
        <begin position="429"/>
        <end position="451"/>
    </location>
</feature>
<gene>
    <name evidence="8" type="ORF">METZ01_LOCUS95891</name>
</gene>
<dbReference type="PANTHER" id="PTHR31585:SF5">
    <property type="entry name" value="RNA-BINDING S4 DOMAIN-CONTAINING PROTEIN"/>
    <property type="match status" value="1"/>
</dbReference>
<feature type="transmembrane region" description="Helical" evidence="7">
    <location>
        <begin position="177"/>
        <end position="195"/>
    </location>
</feature>
<feature type="transmembrane region" description="Helical" evidence="7">
    <location>
        <begin position="215"/>
        <end position="236"/>
    </location>
</feature>
<dbReference type="AlphaFoldDB" id="A0A381VTU2"/>
<evidence type="ECO:0000256" key="4">
    <source>
        <dbReference type="ARBA" id="ARBA00022692"/>
    </source>
</evidence>
<feature type="transmembrane region" description="Helical" evidence="7">
    <location>
        <begin position="122"/>
        <end position="139"/>
    </location>
</feature>
<dbReference type="PANTHER" id="PTHR31585">
    <property type="entry name" value="FOLATE-BIOPTERIN TRANSPORTER 1, CHLOROPLASTIC"/>
    <property type="match status" value="1"/>
</dbReference>
<keyword evidence="5 7" id="KW-1133">Transmembrane helix</keyword>
<feature type="transmembrane region" description="Helical" evidence="7">
    <location>
        <begin position="358"/>
        <end position="377"/>
    </location>
</feature>
<organism evidence="8">
    <name type="scientific">marine metagenome</name>
    <dbReference type="NCBI Taxonomy" id="408172"/>
    <lineage>
        <taxon>unclassified sequences</taxon>
        <taxon>metagenomes</taxon>
        <taxon>ecological metagenomes</taxon>
    </lineage>
</organism>
<comment type="subcellular location">
    <subcellularLocation>
        <location evidence="1">Membrane</location>
        <topology evidence="1">Multi-pass membrane protein</topology>
    </subcellularLocation>
</comment>
<evidence type="ECO:0000313" key="8">
    <source>
        <dbReference type="EMBL" id="SVA43037.1"/>
    </source>
</evidence>
<feature type="transmembrane region" description="Helical" evidence="7">
    <location>
        <begin position="292"/>
        <end position="310"/>
    </location>
</feature>
<evidence type="ECO:0008006" key="9">
    <source>
        <dbReference type="Google" id="ProtNLM"/>
    </source>
</evidence>
<keyword evidence="3" id="KW-0813">Transport</keyword>
<dbReference type="SUPFAM" id="SSF103473">
    <property type="entry name" value="MFS general substrate transporter"/>
    <property type="match status" value="1"/>
</dbReference>
<dbReference type="EMBL" id="UINC01009603">
    <property type="protein sequence ID" value="SVA43037.1"/>
    <property type="molecule type" value="Genomic_DNA"/>
</dbReference>
<accession>A0A381VTU2</accession>
<feature type="transmembrane region" description="Helical" evidence="7">
    <location>
        <begin position="322"/>
        <end position="338"/>
    </location>
</feature>
<feature type="transmembrane region" description="Helical" evidence="7">
    <location>
        <begin position="269"/>
        <end position="286"/>
    </location>
</feature>
<feature type="transmembrane region" description="Helical" evidence="7">
    <location>
        <begin position="55"/>
        <end position="77"/>
    </location>
</feature>
<feature type="transmembrane region" description="Helical" evidence="7">
    <location>
        <begin position="512"/>
        <end position="534"/>
    </location>
</feature>